<dbReference type="Proteomes" id="UP000034299">
    <property type="component" value="Unassembled WGS sequence"/>
</dbReference>
<proteinExistence type="predicted"/>
<protein>
    <submittedName>
        <fullName evidence="1">Uncharacterized protein</fullName>
    </submittedName>
</protein>
<gene>
    <name evidence="1" type="ORF">UU69_C0004G0011</name>
</gene>
<name>A0A0G0WKX2_9BACT</name>
<reference evidence="1 2" key="1">
    <citation type="journal article" date="2015" name="Nature">
        <title>rRNA introns, odd ribosomes, and small enigmatic genomes across a large radiation of phyla.</title>
        <authorList>
            <person name="Brown C.T."/>
            <person name="Hug L.A."/>
            <person name="Thomas B.C."/>
            <person name="Sharon I."/>
            <person name="Castelle C.J."/>
            <person name="Singh A."/>
            <person name="Wilkins M.J."/>
            <person name="Williams K.H."/>
            <person name="Banfield J.F."/>
        </authorList>
    </citation>
    <scope>NUCLEOTIDE SEQUENCE [LARGE SCALE GENOMIC DNA]</scope>
</reference>
<dbReference type="EMBL" id="LCBP01000004">
    <property type="protein sequence ID" value="KKS13475.1"/>
    <property type="molecule type" value="Genomic_DNA"/>
</dbReference>
<evidence type="ECO:0000313" key="1">
    <source>
        <dbReference type="EMBL" id="KKS13475.1"/>
    </source>
</evidence>
<evidence type="ECO:0000313" key="2">
    <source>
        <dbReference type="Proteomes" id="UP000034299"/>
    </source>
</evidence>
<dbReference type="AlphaFoldDB" id="A0A0G0WKX2"/>
<comment type="caution">
    <text evidence="1">The sequence shown here is derived from an EMBL/GenBank/DDBJ whole genome shotgun (WGS) entry which is preliminary data.</text>
</comment>
<accession>A0A0G0WKX2</accession>
<organism evidence="1 2">
    <name type="scientific">Candidatus Magasanikbacteria bacterium GW2011_GWA2_41_55</name>
    <dbReference type="NCBI Taxonomy" id="1619038"/>
    <lineage>
        <taxon>Bacteria</taxon>
        <taxon>Candidatus Magasanikiibacteriota</taxon>
    </lineage>
</organism>
<sequence>MRQMKKIFLLLFFSALVLFLTINVVFAVSKKCLLTPNKPYKYKSNAAVYLVTSQCTKQAFSNPTVYFEYFKSWKQVKVTTKKILAKIPDDKNWFVQSKNKIIIEPSNPSKEIIPALSGCAYNKPSCAKDYFCKNNICEKKEGCLYSNPICEAGYNCIDNQCKWAFIGCQWNNPTCNINFQCINNKCVSASQQTNQQGCAYYNPACQGGHLCVSNLCTLKSQSTPADYIWEGPTDNCGNGICEEGKNLSCPIDCDPPNVYSSISEGPFIVKVPKGFEELGSAYLEDLKNCVPLLKNFLGITPLLYNKIFLRMSIGDVTSGSSNGRGIFYQKTIENAQSDLQELHNNNKDGFFYKSSATYCANTHELTHIFTSSSLLPIPPMLFEGIAEYAQKNVQSGSKDYLECKDNGIYRQDLWGDNKYKIFPYIPLGGNRNFLDDAQGSIWYGSGMCFWEYINTKYGHEKFKEVIQLYRKVTDLSNQPISKLQVRRFLFDKVLIPVLGNQIEDEIKQRFGFDDSG</sequence>